<reference evidence="3 4" key="1">
    <citation type="submission" date="2019-02" db="EMBL/GenBank/DDBJ databases">
        <title>Deep-cultivation of Planctomycetes and their phenomic and genomic characterization uncovers novel biology.</title>
        <authorList>
            <person name="Wiegand S."/>
            <person name="Jogler M."/>
            <person name="Boedeker C."/>
            <person name="Pinto D."/>
            <person name="Vollmers J."/>
            <person name="Rivas-Marin E."/>
            <person name="Kohn T."/>
            <person name="Peeters S.H."/>
            <person name="Heuer A."/>
            <person name="Rast P."/>
            <person name="Oberbeckmann S."/>
            <person name="Bunk B."/>
            <person name="Jeske O."/>
            <person name="Meyerdierks A."/>
            <person name="Storesund J.E."/>
            <person name="Kallscheuer N."/>
            <person name="Luecker S."/>
            <person name="Lage O.M."/>
            <person name="Pohl T."/>
            <person name="Merkel B.J."/>
            <person name="Hornburger P."/>
            <person name="Mueller R.-W."/>
            <person name="Bruemmer F."/>
            <person name="Labrenz M."/>
            <person name="Spormann A.M."/>
            <person name="Op Den Camp H."/>
            <person name="Overmann J."/>
            <person name="Amann R."/>
            <person name="Jetten M.S.M."/>
            <person name="Mascher T."/>
            <person name="Medema M.H."/>
            <person name="Devos D.P."/>
            <person name="Kaster A.-K."/>
            <person name="Ovreas L."/>
            <person name="Rohde M."/>
            <person name="Galperin M.Y."/>
            <person name="Jogler C."/>
        </authorList>
    </citation>
    <scope>NUCLEOTIDE SEQUENCE [LARGE SCALE GENOMIC DNA]</scope>
    <source>
        <strain evidence="3 4">Poly51</strain>
    </source>
</reference>
<dbReference type="OrthoDB" id="241541at2"/>
<dbReference type="InterPro" id="IPR045584">
    <property type="entry name" value="Pilin-like"/>
</dbReference>
<sequence length="416" mass="44304">MSLARSRRGSNRGFTLVELLVVIAIIGVLVGLLLPAVQAAREAARRMSCSNNFKQIGLALHNYHSAYKKLPMQMGGTSRPGTNWFQAGDQANQLSLGWLVGLTPFFEQQAVWEQISNPSVVNLAAPGTIRNPPWPAMGPTITDENNVNGSGVNTRNTAYAPWMTEMSTLRCPSDPGTGLPAMGRTNYAACIGDGVDFMADGAYFPNLNPSSARAENIRASGRGVFVTRIAMGFRDILDGLSNSIAAGEITTDLGDRDKRTIPRFGIGFTNARDNPLFCRNQPAGQGLDPLRPLFWASGVTQLAASNQGRGYRWASGTATYSSMNTILPPNSEVCVTFSDTGQGMFPPSSRHQGGVHILIADGAVKFITDSIEAGNSATATVRLNGTGAQSPGSKSPYGLWGALGTRASRETESIED</sequence>
<feature type="compositionally biased region" description="Basic and acidic residues" evidence="1">
    <location>
        <begin position="407"/>
        <end position="416"/>
    </location>
</feature>
<feature type="region of interest" description="Disordered" evidence="1">
    <location>
        <begin position="385"/>
        <end position="416"/>
    </location>
</feature>
<evidence type="ECO:0000313" key="4">
    <source>
        <dbReference type="Proteomes" id="UP000318288"/>
    </source>
</evidence>
<dbReference type="PROSITE" id="PS00409">
    <property type="entry name" value="PROKAR_NTER_METHYL"/>
    <property type="match status" value="1"/>
</dbReference>
<dbReference type="InterPro" id="IPR012902">
    <property type="entry name" value="N_methyl_site"/>
</dbReference>
<evidence type="ECO:0000259" key="2">
    <source>
        <dbReference type="Pfam" id="PF07596"/>
    </source>
</evidence>
<proteinExistence type="predicted"/>
<dbReference type="PANTHER" id="PTHR30093:SF2">
    <property type="entry name" value="TYPE II SECRETION SYSTEM PROTEIN H"/>
    <property type="match status" value="1"/>
</dbReference>
<name>A0A5C6F8H1_9BACT</name>
<protein>
    <recommendedName>
        <fullName evidence="2">DUF1559 domain-containing protein</fullName>
    </recommendedName>
</protein>
<dbReference type="InterPro" id="IPR027558">
    <property type="entry name" value="Pre_pil_HX9DG_C"/>
</dbReference>
<evidence type="ECO:0000313" key="3">
    <source>
        <dbReference type="EMBL" id="TWU56784.1"/>
    </source>
</evidence>
<dbReference type="EMBL" id="SJPW01000003">
    <property type="protein sequence ID" value="TWU56784.1"/>
    <property type="molecule type" value="Genomic_DNA"/>
</dbReference>
<dbReference type="NCBIfam" id="TIGR04294">
    <property type="entry name" value="pre_pil_HX9DG"/>
    <property type="match status" value="1"/>
</dbReference>
<dbReference type="NCBIfam" id="TIGR02532">
    <property type="entry name" value="IV_pilin_GFxxxE"/>
    <property type="match status" value="1"/>
</dbReference>
<organism evidence="3 4">
    <name type="scientific">Rubripirellula tenax</name>
    <dbReference type="NCBI Taxonomy" id="2528015"/>
    <lineage>
        <taxon>Bacteria</taxon>
        <taxon>Pseudomonadati</taxon>
        <taxon>Planctomycetota</taxon>
        <taxon>Planctomycetia</taxon>
        <taxon>Pirellulales</taxon>
        <taxon>Pirellulaceae</taxon>
        <taxon>Rubripirellula</taxon>
    </lineage>
</organism>
<evidence type="ECO:0000256" key="1">
    <source>
        <dbReference type="SAM" id="MobiDB-lite"/>
    </source>
</evidence>
<dbReference type="SUPFAM" id="SSF54523">
    <property type="entry name" value="Pili subunits"/>
    <property type="match status" value="1"/>
</dbReference>
<dbReference type="Proteomes" id="UP000318288">
    <property type="component" value="Unassembled WGS sequence"/>
</dbReference>
<dbReference type="Pfam" id="PF07596">
    <property type="entry name" value="SBP_bac_10"/>
    <property type="match status" value="1"/>
</dbReference>
<gene>
    <name evidence="3" type="ORF">Poly51_27010</name>
</gene>
<accession>A0A5C6F8H1</accession>
<dbReference type="Pfam" id="PF07963">
    <property type="entry name" value="N_methyl"/>
    <property type="match status" value="1"/>
</dbReference>
<dbReference type="PANTHER" id="PTHR30093">
    <property type="entry name" value="GENERAL SECRETION PATHWAY PROTEIN G"/>
    <property type="match status" value="1"/>
</dbReference>
<dbReference type="AlphaFoldDB" id="A0A5C6F8H1"/>
<dbReference type="RefSeq" id="WP_146458114.1">
    <property type="nucleotide sequence ID" value="NZ_SJPW01000003.1"/>
</dbReference>
<dbReference type="Gene3D" id="3.30.700.10">
    <property type="entry name" value="Glycoprotein, Type 4 Pilin"/>
    <property type="match status" value="1"/>
</dbReference>
<comment type="caution">
    <text evidence="3">The sequence shown here is derived from an EMBL/GenBank/DDBJ whole genome shotgun (WGS) entry which is preliminary data.</text>
</comment>
<dbReference type="InterPro" id="IPR011453">
    <property type="entry name" value="DUF1559"/>
</dbReference>
<feature type="domain" description="DUF1559" evidence="2">
    <location>
        <begin position="38"/>
        <end position="373"/>
    </location>
</feature>
<keyword evidence="4" id="KW-1185">Reference proteome</keyword>